<dbReference type="EMBL" id="JAQHRD010000001">
    <property type="protein sequence ID" value="KAJ6446874.1"/>
    <property type="molecule type" value="Genomic_DNA"/>
</dbReference>
<dbReference type="PANTHER" id="PTHR23088">
    <property type="entry name" value="NITRILASE-RELATED"/>
    <property type="match status" value="1"/>
</dbReference>
<proteinExistence type="inferred from homology"/>
<dbReference type="GO" id="GO:0050152">
    <property type="term" value="F:omega-amidase activity"/>
    <property type="evidence" value="ECO:0007669"/>
    <property type="project" value="TreeGrafter"/>
</dbReference>
<dbReference type="Gene3D" id="3.90.850.10">
    <property type="entry name" value="Fumarylacetoacetase-like, C-terminal domain"/>
    <property type="match status" value="1"/>
</dbReference>
<dbReference type="InterPro" id="IPR045254">
    <property type="entry name" value="Nit1/2_C-N_Hydrolase"/>
</dbReference>
<keyword evidence="6" id="KW-1185">Reference proteome</keyword>
<evidence type="ECO:0000256" key="2">
    <source>
        <dbReference type="ARBA" id="ARBA00010613"/>
    </source>
</evidence>
<dbReference type="CDD" id="cd07572">
    <property type="entry name" value="nit"/>
    <property type="match status" value="1"/>
</dbReference>
<comment type="similarity">
    <text evidence="2">Belongs to the carbon-nitrogen hydrolase superfamily. NIT1/NIT2 family.</text>
</comment>
<evidence type="ECO:0000259" key="4">
    <source>
        <dbReference type="PROSITE" id="PS50263"/>
    </source>
</evidence>
<sequence length="407" mass="44457">MTTDIASPVPSSVLKQPVKLACVQLTPGADKAANLRCAASRVAEAARSGARIVVLPELFNSLNGCKFFAQYAENLSPPSPEQSPSFYALSAMAADNKVYLVGGSIPEADPDTGKYFNTCLVFGPGGELLDKFRKIHLFDIDIPGKITFRESDVLSPGNRIALVSLPEYGTIAVAICYDIRFPELATIATRNGAFALIYPSAFTLTTGALHWQLLARARALDNQIYVVMCSPARDMSGPYHAWGHSMIVDPMAKVLVEADETDTIIEAELDGESVMETRRNIPLNNQRRFDVYPDAELKMPIPKIPEVFMKPAGCLNNPLDPIRLPASAPEAVDAEVELAVIIGQDCKNVEANSALEYVLGYTIANDLTARDMQSHTSQWVYCKGYDGFCPLGPVVMEKFFRMGTRPR</sequence>
<dbReference type="GO" id="GO:0006528">
    <property type="term" value="P:asparagine metabolic process"/>
    <property type="evidence" value="ECO:0007669"/>
    <property type="project" value="TreeGrafter"/>
</dbReference>
<dbReference type="SUPFAM" id="SSF56529">
    <property type="entry name" value="FAH"/>
    <property type="match status" value="1"/>
</dbReference>
<dbReference type="InterPro" id="IPR003010">
    <property type="entry name" value="C-N_Hydrolase"/>
</dbReference>
<evidence type="ECO:0000256" key="3">
    <source>
        <dbReference type="ARBA" id="ARBA00022801"/>
    </source>
</evidence>
<name>A0AB34G637_9HYPO</name>
<evidence type="ECO:0000256" key="1">
    <source>
        <dbReference type="ARBA" id="ARBA00010211"/>
    </source>
</evidence>
<dbReference type="Pfam" id="PF00795">
    <property type="entry name" value="CN_hydrolase"/>
    <property type="match status" value="1"/>
</dbReference>
<dbReference type="GO" id="GO:0006541">
    <property type="term" value="P:glutamine metabolic process"/>
    <property type="evidence" value="ECO:0007669"/>
    <property type="project" value="TreeGrafter"/>
</dbReference>
<reference evidence="5" key="1">
    <citation type="submission" date="2023-01" db="EMBL/GenBank/DDBJ databases">
        <title>The growth and conidiation of Purpureocillium lavendulum are regulated by nitrogen source and histone H3K14 acetylation.</title>
        <authorList>
            <person name="Tang P."/>
            <person name="Han J."/>
            <person name="Zhang C."/>
            <person name="Tang P."/>
            <person name="Qi F."/>
            <person name="Zhang K."/>
            <person name="Liang L."/>
        </authorList>
    </citation>
    <scope>NUCLEOTIDE SEQUENCE</scope>
    <source>
        <strain evidence="5">YMF1.00683</strain>
    </source>
</reference>
<comment type="caution">
    <text evidence="5">The sequence shown here is derived from an EMBL/GenBank/DDBJ whole genome shotgun (WGS) entry which is preliminary data.</text>
</comment>
<dbReference type="Proteomes" id="UP001163105">
    <property type="component" value="Unassembled WGS sequence"/>
</dbReference>
<dbReference type="GO" id="GO:0005739">
    <property type="term" value="C:mitochondrion"/>
    <property type="evidence" value="ECO:0007669"/>
    <property type="project" value="TreeGrafter"/>
</dbReference>
<dbReference type="InterPro" id="IPR036526">
    <property type="entry name" value="C-N_Hydrolase_sf"/>
</dbReference>
<protein>
    <submittedName>
        <fullName evidence="5">C6 zinc finger domain protein</fullName>
    </submittedName>
</protein>
<dbReference type="PROSITE" id="PS50263">
    <property type="entry name" value="CN_HYDROLASE"/>
    <property type="match status" value="1"/>
</dbReference>
<dbReference type="InterPro" id="IPR001110">
    <property type="entry name" value="UPF0012_CS"/>
</dbReference>
<organism evidence="5 6">
    <name type="scientific">Purpureocillium lavendulum</name>
    <dbReference type="NCBI Taxonomy" id="1247861"/>
    <lineage>
        <taxon>Eukaryota</taxon>
        <taxon>Fungi</taxon>
        <taxon>Dikarya</taxon>
        <taxon>Ascomycota</taxon>
        <taxon>Pezizomycotina</taxon>
        <taxon>Sordariomycetes</taxon>
        <taxon>Hypocreomycetidae</taxon>
        <taxon>Hypocreales</taxon>
        <taxon>Ophiocordycipitaceae</taxon>
        <taxon>Purpureocillium</taxon>
    </lineage>
</organism>
<dbReference type="SUPFAM" id="SSF56317">
    <property type="entry name" value="Carbon-nitrogen hydrolase"/>
    <property type="match status" value="1"/>
</dbReference>
<dbReference type="GO" id="GO:0006107">
    <property type="term" value="P:oxaloacetate metabolic process"/>
    <property type="evidence" value="ECO:0007669"/>
    <property type="project" value="TreeGrafter"/>
</dbReference>
<keyword evidence="3" id="KW-0378">Hydrolase</keyword>
<gene>
    <name evidence="5" type="primary">NIT2</name>
    <name evidence="5" type="ORF">O9K51_01647</name>
</gene>
<feature type="domain" description="CN hydrolase" evidence="4">
    <location>
        <begin position="18"/>
        <end position="271"/>
    </location>
</feature>
<dbReference type="Gene3D" id="3.60.110.10">
    <property type="entry name" value="Carbon-nitrogen hydrolase"/>
    <property type="match status" value="1"/>
</dbReference>
<dbReference type="FunFam" id="3.60.110.10:FF:000002">
    <property type="entry name" value="Nitrilase family member 2"/>
    <property type="match status" value="1"/>
</dbReference>
<dbReference type="InterPro" id="IPR011234">
    <property type="entry name" value="Fumarylacetoacetase-like_C"/>
</dbReference>
<dbReference type="AlphaFoldDB" id="A0AB34G637"/>
<evidence type="ECO:0000313" key="6">
    <source>
        <dbReference type="Proteomes" id="UP001163105"/>
    </source>
</evidence>
<dbReference type="InterPro" id="IPR036663">
    <property type="entry name" value="Fumarylacetoacetase_C_sf"/>
</dbReference>
<comment type="similarity">
    <text evidence="1">Belongs to the FAH family.</text>
</comment>
<evidence type="ECO:0000313" key="5">
    <source>
        <dbReference type="EMBL" id="KAJ6446874.1"/>
    </source>
</evidence>
<dbReference type="PROSITE" id="PS01227">
    <property type="entry name" value="UPF0012"/>
    <property type="match status" value="1"/>
</dbReference>
<accession>A0AB34G637</accession>
<dbReference type="PANTHER" id="PTHR23088:SF30">
    <property type="entry name" value="OMEGA-AMIDASE NIT2"/>
    <property type="match status" value="1"/>
</dbReference>
<dbReference type="Pfam" id="PF01557">
    <property type="entry name" value="FAA_hydrolase"/>
    <property type="match status" value="1"/>
</dbReference>